<dbReference type="Proteomes" id="UP000466442">
    <property type="component" value="Unassembled WGS sequence"/>
</dbReference>
<dbReference type="AlphaFoldDB" id="A0A6A4JHU4"/>
<accession>A0A6A4JHU4</accession>
<gene>
    <name evidence="3" type="ORF">GE061_015080</name>
</gene>
<protein>
    <submittedName>
        <fullName evidence="3">Uncharacterized protein</fullName>
    </submittedName>
</protein>
<organism evidence="3 4">
    <name type="scientific">Apolygus lucorum</name>
    <name type="common">Small green plant bug</name>
    <name type="synonym">Lygocoris lucorum</name>
    <dbReference type="NCBI Taxonomy" id="248454"/>
    <lineage>
        <taxon>Eukaryota</taxon>
        <taxon>Metazoa</taxon>
        <taxon>Ecdysozoa</taxon>
        <taxon>Arthropoda</taxon>
        <taxon>Hexapoda</taxon>
        <taxon>Insecta</taxon>
        <taxon>Pterygota</taxon>
        <taxon>Neoptera</taxon>
        <taxon>Paraneoptera</taxon>
        <taxon>Hemiptera</taxon>
        <taxon>Heteroptera</taxon>
        <taxon>Panheteroptera</taxon>
        <taxon>Cimicomorpha</taxon>
        <taxon>Miridae</taxon>
        <taxon>Mirini</taxon>
        <taxon>Apolygus</taxon>
    </lineage>
</organism>
<keyword evidence="4" id="KW-1185">Reference proteome</keyword>
<reference evidence="3" key="1">
    <citation type="journal article" date="2021" name="Mol. Ecol. Resour.">
        <title>Apolygus lucorum genome provides insights into omnivorousness and mesophyll feeding.</title>
        <authorList>
            <person name="Liu Y."/>
            <person name="Liu H."/>
            <person name="Wang H."/>
            <person name="Huang T."/>
            <person name="Liu B."/>
            <person name="Yang B."/>
            <person name="Yin L."/>
            <person name="Li B."/>
            <person name="Zhang Y."/>
            <person name="Zhang S."/>
            <person name="Jiang F."/>
            <person name="Zhang X."/>
            <person name="Ren Y."/>
            <person name="Wang B."/>
            <person name="Wang S."/>
            <person name="Lu Y."/>
            <person name="Wu K."/>
            <person name="Fan W."/>
            <person name="Wang G."/>
        </authorList>
    </citation>
    <scope>NUCLEOTIDE SEQUENCE</scope>
    <source>
        <strain evidence="3">12Hb</strain>
    </source>
</reference>
<evidence type="ECO:0000256" key="1">
    <source>
        <dbReference type="SAM" id="MobiDB-lite"/>
    </source>
</evidence>
<feature type="compositionally biased region" description="Polar residues" evidence="1">
    <location>
        <begin position="666"/>
        <end position="686"/>
    </location>
</feature>
<name>A0A6A4JHU4_APOLU</name>
<sequence length="686" mass="76958">MKSSVIIVYFALLAAGRSKPSEDVVQDGRSQMMISDDPFEEQVPSVRVINRYNDFIGGRLPSIQTSSQPGQTYQVSPIPIQISPNTNQISPNPNQISLNPKQLGLIPNQPIANPNVLSPNPTVFLSKTNCGDLPCPRTWFVCQMDSCQYPIEFEEVVLRSRSSLHNGEEQFQAVADLLLTVSGKMVKEGAFINIVDVKSLLDSARTILVGVGDNVVSLEQFLTSDVVGLVAEDILFDLESLQTALRILVEALIEVNQNGEVKIPSLVYDRAYRPRDWAPSCSGRWPCTKILIYPTRFAYAQQRPGCGCQRAGYQYGRVPQDFIYQQSTPMIRQMMPVQQVIQSQPLPQQMYGQSSQVFGQPQYQTITYQTALPVAQEQTPPAKTSVFSSSLSKKLLGIDKISQNPPQPLIQQSNTQPMYVSPQYQVLKHYQTMYPGDSRYENIYSTPLIRNSLNPNSQQIIYSQPQFQEISHYRPSSVYSTGGETIQVVDDPNLDAQLAYAQYPQNTKYLQGQQIISQQPIYAQMPFPNVNQYRATLYSPMQSGNELDLSLIRKLDNSTNLQHPYQFLGSPPMQQPYPGLIQYQTAHYTTGARSLTGTVFNASTVKGQENSTHQQQYVEPQKLGFGQQHQPLPSPHYAKVQIQYQPAKYLSGSRSLHPDNDVTVKQFEQPTRSDYPPSLSSTEPTT</sequence>
<keyword evidence="2" id="KW-0732">Signal</keyword>
<feature type="signal peptide" evidence="2">
    <location>
        <begin position="1"/>
        <end position="18"/>
    </location>
</feature>
<evidence type="ECO:0000313" key="4">
    <source>
        <dbReference type="Proteomes" id="UP000466442"/>
    </source>
</evidence>
<proteinExistence type="predicted"/>
<dbReference type="EMBL" id="WIXP02000006">
    <property type="protein sequence ID" value="KAF6209333.1"/>
    <property type="molecule type" value="Genomic_DNA"/>
</dbReference>
<comment type="caution">
    <text evidence="3">The sequence shown here is derived from an EMBL/GenBank/DDBJ whole genome shotgun (WGS) entry which is preliminary data.</text>
</comment>
<evidence type="ECO:0000313" key="3">
    <source>
        <dbReference type="EMBL" id="KAF6209333.1"/>
    </source>
</evidence>
<evidence type="ECO:0000256" key="2">
    <source>
        <dbReference type="SAM" id="SignalP"/>
    </source>
</evidence>
<feature type="region of interest" description="Disordered" evidence="1">
    <location>
        <begin position="651"/>
        <end position="686"/>
    </location>
</feature>
<feature type="chain" id="PRO_5043602082" evidence="2">
    <location>
        <begin position="19"/>
        <end position="686"/>
    </location>
</feature>